<evidence type="ECO:0000256" key="1">
    <source>
        <dbReference type="SAM" id="MobiDB-lite"/>
    </source>
</evidence>
<dbReference type="EMBL" id="JAANBB010000029">
    <property type="protein sequence ID" value="KAF7554699.1"/>
    <property type="molecule type" value="Genomic_DNA"/>
</dbReference>
<evidence type="ECO:0000313" key="3">
    <source>
        <dbReference type="Proteomes" id="UP000722485"/>
    </source>
</evidence>
<evidence type="ECO:0000313" key="2">
    <source>
        <dbReference type="EMBL" id="KAF7554699.1"/>
    </source>
</evidence>
<proteinExistence type="predicted"/>
<feature type="region of interest" description="Disordered" evidence="1">
    <location>
        <begin position="195"/>
        <end position="218"/>
    </location>
</feature>
<gene>
    <name evidence="2" type="ORF">G7Z17_g2701</name>
</gene>
<dbReference type="OrthoDB" id="3163292at2759"/>
<dbReference type="AlphaFoldDB" id="A0A9P5HH27"/>
<dbReference type="Proteomes" id="UP000722485">
    <property type="component" value="Unassembled WGS sequence"/>
</dbReference>
<protein>
    <submittedName>
        <fullName evidence="2">Uncharacterized protein</fullName>
    </submittedName>
</protein>
<organism evidence="2 3">
    <name type="scientific">Cylindrodendrum hubeiense</name>
    <dbReference type="NCBI Taxonomy" id="595255"/>
    <lineage>
        <taxon>Eukaryota</taxon>
        <taxon>Fungi</taxon>
        <taxon>Dikarya</taxon>
        <taxon>Ascomycota</taxon>
        <taxon>Pezizomycotina</taxon>
        <taxon>Sordariomycetes</taxon>
        <taxon>Hypocreomycetidae</taxon>
        <taxon>Hypocreales</taxon>
        <taxon>Nectriaceae</taxon>
        <taxon>Cylindrodendrum</taxon>
    </lineage>
</organism>
<keyword evidence="3" id="KW-1185">Reference proteome</keyword>
<name>A0A9P5HH27_9HYPO</name>
<sequence>MRLVNTELDVLKSGFPENESGVLKVEFSILVTKLHFYALLITKSPPASPPRDIMLQTGLAAALRIIRISTIPTASSSRLGNLGLPSVQRERSLPKNYYRGLAFATIFLITFFHLNSAASREEQESAASHISLAQGVFKTCSIDPLDEYARTSRLFEILARLPPGSSDPTKLRFTHRMGVSVLLHALRLADEVRGRPTEVPQGPKLDEPIPTYQSQPQDQELQPDMIYSIDQVNSDVDFLREFWGQPIMNILNFDAIYAPQE</sequence>
<accession>A0A9P5HH27</accession>
<comment type="caution">
    <text evidence="2">The sequence shown here is derived from an EMBL/GenBank/DDBJ whole genome shotgun (WGS) entry which is preliminary data.</text>
</comment>
<reference evidence="2" key="1">
    <citation type="submission" date="2020-03" db="EMBL/GenBank/DDBJ databases">
        <title>Draft Genome Sequence of Cylindrodendrum hubeiense.</title>
        <authorList>
            <person name="Buettner E."/>
            <person name="Kellner H."/>
        </authorList>
    </citation>
    <scope>NUCLEOTIDE SEQUENCE</scope>
    <source>
        <strain evidence="2">IHI 201604</strain>
    </source>
</reference>